<name>B8IB85_METNO</name>
<dbReference type="HOGENOM" id="CLU_202521_0_0_5"/>
<evidence type="ECO:0000313" key="1">
    <source>
        <dbReference type="EMBL" id="ACL57300.1"/>
    </source>
</evidence>
<reference evidence="1 2" key="1">
    <citation type="submission" date="2009-01" db="EMBL/GenBank/DDBJ databases">
        <title>Complete sequence of chromosome of Methylobacterium nodulans ORS 2060.</title>
        <authorList>
            <consortium name="US DOE Joint Genome Institute"/>
            <person name="Lucas S."/>
            <person name="Copeland A."/>
            <person name="Lapidus A."/>
            <person name="Glavina del Rio T."/>
            <person name="Dalin E."/>
            <person name="Tice H."/>
            <person name="Bruce D."/>
            <person name="Goodwin L."/>
            <person name="Pitluck S."/>
            <person name="Sims D."/>
            <person name="Brettin T."/>
            <person name="Detter J.C."/>
            <person name="Han C."/>
            <person name="Larimer F."/>
            <person name="Land M."/>
            <person name="Hauser L."/>
            <person name="Kyrpides N."/>
            <person name="Ivanova N."/>
            <person name="Marx C.J."/>
            <person name="Richardson P."/>
        </authorList>
    </citation>
    <scope>NUCLEOTIDE SEQUENCE [LARGE SCALE GENOMIC DNA]</scope>
    <source>
        <strain evidence="2">LMG 21967 / CNCM I-2342 / ORS 2060</strain>
    </source>
</reference>
<dbReference type="Proteomes" id="UP000008207">
    <property type="component" value="Chromosome"/>
</dbReference>
<evidence type="ECO:0000313" key="2">
    <source>
        <dbReference type="Proteomes" id="UP000008207"/>
    </source>
</evidence>
<sequence>MRTFAVAFHKVVSDDTGHDRRVLQWRCLIRSSSEMFALAEAKAMLCERLGVADWQMRADSCEIREITNLAA</sequence>
<dbReference type="OrthoDB" id="8239381at2"/>
<accession>B8IB85</accession>
<dbReference type="eggNOG" id="ENOG50310BZ">
    <property type="taxonomic scope" value="Bacteria"/>
</dbReference>
<dbReference type="EMBL" id="CP001349">
    <property type="protein sequence ID" value="ACL57300.1"/>
    <property type="molecule type" value="Genomic_DNA"/>
</dbReference>
<dbReference type="AlphaFoldDB" id="B8IB85"/>
<protein>
    <submittedName>
        <fullName evidence="1">Uncharacterized protein</fullName>
    </submittedName>
</protein>
<keyword evidence="2" id="KW-1185">Reference proteome</keyword>
<organism evidence="1 2">
    <name type="scientific">Methylobacterium nodulans (strain LMG 21967 / CNCM I-2342 / ORS 2060)</name>
    <dbReference type="NCBI Taxonomy" id="460265"/>
    <lineage>
        <taxon>Bacteria</taxon>
        <taxon>Pseudomonadati</taxon>
        <taxon>Pseudomonadota</taxon>
        <taxon>Alphaproteobacteria</taxon>
        <taxon>Hyphomicrobiales</taxon>
        <taxon>Methylobacteriaceae</taxon>
        <taxon>Methylobacterium</taxon>
    </lineage>
</organism>
<proteinExistence type="predicted"/>
<dbReference type="STRING" id="460265.Mnod_2324"/>
<dbReference type="KEGG" id="mno:Mnod_2324"/>
<gene>
    <name evidence="1" type="ordered locus">Mnod_2324</name>
</gene>